<proteinExistence type="predicted"/>
<name>A0A562SDU0_9BACT</name>
<feature type="transmembrane region" description="Helical" evidence="1">
    <location>
        <begin position="12"/>
        <end position="31"/>
    </location>
</feature>
<keyword evidence="3" id="KW-0675">Receptor</keyword>
<organism evidence="3 4">
    <name type="scientific">Lacibacter cauensis</name>
    <dbReference type="NCBI Taxonomy" id="510947"/>
    <lineage>
        <taxon>Bacteria</taxon>
        <taxon>Pseudomonadati</taxon>
        <taxon>Bacteroidota</taxon>
        <taxon>Chitinophagia</taxon>
        <taxon>Chitinophagales</taxon>
        <taxon>Chitinophagaceae</taxon>
        <taxon>Lacibacter</taxon>
    </lineage>
</organism>
<feature type="transmembrane region" description="Helical" evidence="1">
    <location>
        <begin position="181"/>
        <end position="200"/>
    </location>
</feature>
<gene>
    <name evidence="3" type="ORF">IQ13_3841</name>
</gene>
<sequence length="215" mass="24248">MKQFISIREKRVAAAVLFVVLIAVGLNQLLYEKDYRELDKNMSSMYKDRLMPAGYLFEINDHLYQKKILHMNETVAAVQLNAELQKHDEAIARLIDAYEKTYLTKDEQQHWKQLLASLAAYKTAATNYSANSSTTSADLLDKHFLAAQTSLTELNNLQAKEGDLLQNSSKSIIGVTVIQSYLQIAMLLVIAVIAAILLLARDNPFFPAEKKVLLN</sequence>
<dbReference type="RefSeq" id="WP_144888203.1">
    <property type="nucleotide sequence ID" value="NZ_VLLE01000006.1"/>
</dbReference>
<dbReference type="OrthoDB" id="1438991at2"/>
<evidence type="ECO:0000313" key="4">
    <source>
        <dbReference type="Proteomes" id="UP000316167"/>
    </source>
</evidence>
<dbReference type="EMBL" id="VLLE01000006">
    <property type="protein sequence ID" value="TWI79437.1"/>
    <property type="molecule type" value="Genomic_DNA"/>
</dbReference>
<dbReference type="AlphaFoldDB" id="A0A562SDU0"/>
<keyword evidence="1" id="KW-0812">Transmembrane</keyword>
<comment type="caution">
    <text evidence="3">The sequence shown here is derived from an EMBL/GenBank/DDBJ whole genome shotgun (WGS) entry which is preliminary data.</text>
</comment>
<keyword evidence="4" id="KW-1185">Reference proteome</keyword>
<evidence type="ECO:0000259" key="2">
    <source>
        <dbReference type="Pfam" id="PF12729"/>
    </source>
</evidence>
<reference evidence="3 4" key="1">
    <citation type="journal article" date="2015" name="Stand. Genomic Sci.">
        <title>Genomic Encyclopedia of Bacterial and Archaeal Type Strains, Phase III: the genomes of soil and plant-associated and newly described type strains.</title>
        <authorList>
            <person name="Whitman W.B."/>
            <person name="Woyke T."/>
            <person name="Klenk H.P."/>
            <person name="Zhou Y."/>
            <person name="Lilburn T.G."/>
            <person name="Beck B.J."/>
            <person name="De Vos P."/>
            <person name="Vandamme P."/>
            <person name="Eisen J.A."/>
            <person name="Garrity G."/>
            <person name="Hugenholtz P."/>
            <person name="Kyrpides N.C."/>
        </authorList>
    </citation>
    <scope>NUCLEOTIDE SEQUENCE [LARGE SCALE GENOMIC DNA]</scope>
    <source>
        <strain evidence="3 4">CGMCC 1.7271</strain>
    </source>
</reference>
<feature type="domain" description="Chemotaxis methyl-accepting receptor HlyB-like 4HB MCP" evidence="2">
    <location>
        <begin position="14"/>
        <end position="171"/>
    </location>
</feature>
<dbReference type="Proteomes" id="UP000316167">
    <property type="component" value="Unassembled WGS sequence"/>
</dbReference>
<evidence type="ECO:0000256" key="1">
    <source>
        <dbReference type="SAM" id="Phobius"/>
    </source>
</evidence>
<dbReference type="InterPro" id="IPR024478">
    <property type="entry name" value="HlyB_4HB_MCP"/>
</dbReference>
<protein>
    <submittedName>
        <fullName evidence="3">Chemoreceptor-like protein with four helix bundle sensory module</fullName>
    </submittedName>
</protein>
<keyword evidence="1" id="KW-1133">Transmembrane helix</keyword>
<keyword evidence="1" id="KW-0472">Membrane</keyword>
<evidence type="ECO:0000313" key="3">
    <source>
        <dbReference type="EMBL" id="TWI79437.1"/>
    </source>
</evidence>
<dbReference type="Pfam" id="PF12729">
    <property type="entry name" value="4HB_MCP_1"/>
    <property type="match status" value="1"/>
</dbReference>
<accession>A0A562SDU0</accession>